<gene>
    <name evidence="1" type="ORF">CCS01_06585</name>
</gene>
<keyword evidence="2" id="KW-1185">Reference proteome</keyword>
<dbReference type="AlphaFoldDB" id="A0A2S6NKX4"/>
<evidence type="ECO:0008006" key="3">
    <source>
        <dbReference type="Google" id="ProtNLM"/>
    </source>
</evidence>
<dbReference type="InterPro" id="IPR011008">
    <property type="entry name" value="Dimeric_a/b-barrel"/>
</dbReference>
<reference evidence="1 2" key="1">
    <citation type="journal article" date="2018" name="Arch. Microbiol.">
        <title>New insights into the metabolic potential of the phototrophic purple bacterium Rhodopila globiformis DSM 161(T) from its draft genome sequence and evidence for a vanadium-dependent nitrogenase.</title>
        <authorList>
            <person name="Imhoff J.F."/>
            <person name="Rahn T."/>
            <person name="Kunzel S."/>
            <person name="Neulinger S.C."/>
        </authorList>
    </citation>
    <scope>NUCLEOTIDE SEQUENCE [LARGE SCALE GENOMIC DNA]</scope>
    <source>
        <strain evidence="1 2">DSM 161</strain>
    </source>
</reference>
<dbReference type="SUPFAM" id="SSF54909">
    <property type="entry name" value="Dimeric alpha+beta barrel"/>
    <property type="match status" value="1"/>
</dbReference>
<name>A0A2S6NKX4_RHOGL</name>
<sequence length="116" mass="13141">MPIATKYLFIVSMDVAKEKEALFNEVYDTEHVPLLLKVPGVRAASRMKTEPATVTIGGERKVLDGGGEPRYVAIYEIDSPDVLLSREWAEAAEKGRWPSEVRPFTSNRRHVVRRMI</sequence>
<dbReference type="Gene3D" id="3.30.70.100">
    <property type="match status" value="1"/>
</dbReference>
<dbReference type="EMBL" id="NHRY01000067">
    <property type="protein sequence ID" value="PPQ35810.1"/>
    <property type="molecule type" value="Genomic_DNA"/>
</dbReference>
<proteinExistence type="predicted"/>
<dbReference type="Proteomes" id="UP000239724">
    <property type="component" value="Unassembled WGS sequence"/>
</dbReference>
<accession>A0A2S6NKX4</accession>
<evidence type="ECO:0000313" key="1">
    <source>
        <dbReference type="EMBL" id="PPQ35810.1"/>
    </source>
</evidence>
<evidence type="ECO:0000313" key="2">
    <source>
        <dbReference type="Proteomes" id="UP000239724"/>
    </source>
</evidence>
<dbReference type="OrthoDB" id="3034735at2"/>
<protein>
    <recommendedName>
        <fullName evidence="3">YCII-related domain-containing protein</fullName>
    </recommendedName>
</protein>
<organism evidence="1 2">
    <name type="scientific">Rhodopila globiformis</name>
    <name type="common">Rhodopseudomonas globiformis</name>
    <dbReference type="NCBI Taxonomy" id="1071"/>
    <lineage>
        <taxon>Bacteria</taxon>
        <taxon>Pseudomonadati</taxon>
        <taxon>Pseudomonadota</taxon>
        <taxon>Alphaproteobacteria</taxon>
        <taxon>Acetobacterales</taxon>
        <taxon>Acetobacteraceae</taxon>
        <taxon>Rhodopila</taxon>
    </lineage>
</organism>
<comment type="caution">
    <text evidence="1">The sequence shown here is derived from an EMBL/GenBank/DDBJ whole genome shotgun (WGS) entry which is preliminary data.</text>
</comment>